<evidence type="ECO:0000259" key="6">
    <source>
        <dbReference type="Pfam" id="PF00291"/>
    </source>
</evidence>
<dbReference type="GO" id="GO:0004794">
    <property type="term" value="F:threonine deaminase activity"/>
    <property type="evidence" value="ECO:0007669"/>
    <property type="project" value="UniProtKB-EC"/>
</dbReference>
<dbReference type="GO" id="GO:0009097">
    <property type="term" value="P:isoleucine biosynthetic process"/>
    <property type="evidence" value="ECO:0007669"/>
    <property type="project" value="TreeGrafter"/>
</dbReference>
<dbReference type="HOGENOM" id="CLU_021152_4_1_2"/>
<dbReference type="EMBL" id="CP002817">
    <property type="protein sequence ID" value="AGE70661.1"/>
    <property type="molecule type" value="Genomic_DNA"/>
</dbReference>
<proteinExistence type="inferred from homology"/>
<dbReference type="NCBIfam" id="TIGR01127">
    <property type="entry name" value="ilvA_1Cterm"/>
    <property type="match status" value="1"/>
</dbReference>
<dbReference type="FunFam" id="3.40.50.1100:FF:000007">
    <property type="entry name" value="L-threonine dehydratase catabolic TdcB"/>
    <property type="match status" value="1"/>
</dbReference>
<dbReference type="InterPro" id="IPR005789">
    <property type="entry name" value="Thr_deHydtase_catblc"/>
</dbReference>
<keyword evidence="5 7" id="KW-0456">Lyase</keyword>
<gene>
    <name evidence="7" type="ORF">SacN8_03440</name>
</gene>
<evidence type="ECO:0000313" key="8">
    <source>
        <dbReference type="Proteomes" id="UP000011281"/>
    </source>
</evidence>
<dbReference type="GO" id="GO:0006565">
    <property type="term" value="P:L-serine catabolic process"/>
    <property type="evidence" value="ECO:0007669"/>
    <property type="project" value="TreeGrafter"/>
</dbReference>
<evidence type="ECO:0000256" key="5">
    <source>
        <dbReference type="ARBA" id="ARBA00023239"/>
    </source>
</evidence>
<reference evidence="7 8" key="1">
    <citation type="journal article" date="2012" name="ISME J.">
        <title>Genomic evidence of rapid, global-scale gene flow in a Sulfolobus species.</title>
        <authorList>
            <person name="Mao D."/>
            <person name="Grogan D."/>
        </authorList>
    </citation>
    <scope>NUCLEOTIDE SEQUENCE [LARGE SCALE GENOMIC DNA]</scope>
    <source>
        <strain evidence="7 8">N8</strain>
    </source>
</reference>
<dbReference type="InterPro" id="IPR050147">
    <property type="entry name" value="Ser/Thr_Dehydratase"/>
</dbReference>
<dbReference type="EC" id="4.3.1.19" evidence="3"/>
<feature type="domain" description="Tryptophan synthase beta chain-like PALP" evidence="6">
    <location>
        <begin position="27"/>
        <end position="314"/>
    </location>
</feature>
<dbReference type="PANTHER" id="PTHR48078:SF6">
    <property type="entry name" value="L-THREONINE DEHYDRATASE CATABOLIC TDCB"/>
    <property type="match status" value="1"/>
</dbReference>
<dbReference type="KEGG" id="sacn:SacN8_03440"/>
<organism evidence="8">
    <name type="scientific">Sulfolobus acidocaldarius N8</name>
    <dbReference type="NCBI Taxonomy" id="1028566"/>
    <lineage>
        <taxon>Archaea</taxon>
        <taxon>Thermoproteota</taxon>
        <taxon>Thermoprotei</taxon>
        <taxon>Sulfolobales</taxon>
        <taxon>Sulfolobaceae</taxon>
        <taxon>Sulfolobus</taxon>
    </lineage>
</organism>
<dbReference type="CDD" id="cd01562">
    <property type="entry name" value="Thr-dehyd"/>
    <property type="match status" value="1"/>
</dbReference>
<accession>M1ITY4</accession>
<evidence type="ECO:0000256" key="2">
    <source>
        <dbReference type="ARBA" id="ARBA00010869"/>
    </source>
</evidence>
<comment type="cofactor">
    <cofactor evidence="1">
        <name>pyridoxal 5'-phosphate</name>
        <dbReference type="ChEBI" id="CHEBI:597326"/>
    </cofactor>
</comment>
<sequence>MMRRAGVFLMSYLNYFDQIVKVHESIKQYIHKTPLDYSSTFSNIAGAKVYLKMENLQKTGSFKVRGAFSKLISLSQAERERGVIAVSAGNHAQGVAYAASVLGIKSTVVMPETAPISKYLATKNYGANVILHGKFLHESMKKAEEIIRETNAVLVHPYDDLNVILGQGTLGLELLEAEPDVVVVPIGGGGLISGISIALKAKRNNLKVIGVQSSASPSMKVSVELGRLVEIEPSFSIADGILVKNPSKITYEVISELVDDIVLVDDEDIANAILYLLERNKTIAEGAGAASVAAIISGKIKVGNGKKVIPIISGGNIDMSLLARIIDRMLFKSKRVVKVKVLVPDKPGYLNRVLSRVAQIRGNVIDVIHDRMSTDVKPGFTKIHVVFEIPVSESLSEFLYSLALDGIEATLVE</sequence>
<evidence type="ECO:0000313" key="7">
    <source>
        <dbReference type="EMBL" id="AGE70661.1"/>
    </source>
</evidence>
<dbReference type="Pfam" id="PF00291">
    <property type="entry name" value="PALP"/>
    <property type="match status" value="1"/>
</dbReference>
<protein>
    <recommendedName>
        <fullName evidence="3">threonine ammonia-lyase</fullName>
        <ecNumber evidence="3">4.3.1.19</ecNumber>
    </recommendedName>
</protein>
<evidence type="ECO:0000256" key="3">
    <source>
        <dbReference type="ARBA" id="ARBA00012096"/>
    </source>
</evidence>
<dbReference type="GO" id="GO:0003941">
    <property type="term" value="F:L-serine ammonia-lyase activity"/>
    <property type="evidence" value="ECO:0007669"/>
    <property type="project" value="TreeGrafter"/>
</dbReference>
<dbReference type="GO" id="GO:0006567">
    <property type="term" value="P:L-threonine catabolic process"/>
    <property type="evidence" value="ECO:0007669"/>
    <property type="project" value="InterPro"/>
</dbReference>
<dbReference type="PATRIC" id="fig|1028566.6.peg.677"/>
<dbReference type="Gene3D" id="3.40.50.1100">
    <property type="match status" value="2"/>
</dbReference>
<name>M1ITY4_9CREN</name>
<dbReference type="InterPro" id="IPR001926">
    <property type="entry name" value="TrpB-like_PALP"/>
</dbReference>
<dbReference type="SUPFAM" id="SSF55021">
    <property type="entry name" value="ACT-like"/>
    <property type="match status" value="1"/>
</dbReference>
<evidence type="ECO:0000256" key="1">
    <source>
        <dbReference type="ARBA" id="ARBA00001933"/>
    </source>
</evidence>
<dbReference type="InterPro" id="IPR045865">
    <property type="entry name" value="ACT-like_dom_sf"/>
</dbReference>
<evidence type="ECO:0000256" key="4">
    <source>
        <dbReference type="ARBA" id="ARBA00022898"/>
    </source>
</evidence>
<dbReference type="PANTHER" id="PTHR48078">
    <property type="entry name" value="THREONINE DEHYDRATASE, MITOCHONDRIAL-RELATED"/>
    <property type="match status" value="1"/>
</dbReference>
<dbReference type="InterPro" id="IPR036052">
    <property type="entry name" value="TrpB-like_PALP_sf"/>
</dbReference>
<dbReference type="Proteomes" id="UP000011281">
    <property type="component" value="Chromosome"/>
</dbReference>
<dbReference type="SUPFAM" id="SSF53686">
    <property type="entry name" value="Tryptophan synthase beta subunit-like PLP-dependent enzymes"/>
    <property type="match status" value="1"/>
</dbReference>
<comment type="similarity">
    <text evidence="2">Belongs to the serine/threonine dehydratase family.</text>
</comment>
<keyword evidence="4" id="KW-0663">Pyridoxal phosphate</keyword>
<dbReference type="AlphaFoldDB" id="M1ITY4"/>